<feature type="domain" description="PAS" evidence="15">
    <location>
        <begin position="533"/>
        <end position="603"/>
    </location>
</feature>
<dbReference type="Gene3D" id="3.10.580.10">
    <property type="entry name" value="CBS-domain"/>
    <property type="match status" value="2"/>
</dbReference>
<dbReference type="InterPro" id="IPR001610">
    <property type="entry name" value="PAC"/>
</dbReference>
<dbReference type="Pfam" id="PF08447">
    <property type="entry name" value="PAS_3"/>
    <property type="match status" value="1"/>
</dbReference>
<evidence type="ECO:0000259" key="12">
    <source>
        <dbReference type="PROSITE" id="PS50046"/>
    </source>
</evidence>
<dbReference type="InterPro" id="IPR004358">
    <property type="entry name" value="Sig_transdc_His_kin-like_C"/>
</dbReference>
<evidence type="ECO:0000313" key="19">
    <source>
        <dbReference type="Proteomes" id="UP001604335"/>
    </source>
</evidence>
<dbReference type="InterPro" id="IPR016132">
    <property type="entry name" value="Phyto_chromo_attachment"/>
</dbReference>
<dbReference type="InterPro" id="IPR036097">
    <property type="entry name" value="HisK_dim/P_sf"/>
</dbReference>
<name>A0ABW7CBJ5_9CYAN</name>
<dbReference type="InterPro" id="IPR000700">
    <property type="entry name" value="PAS-assoc_C"/>
</dbReference>
<dbReference type="CDD" id="cd16922">
    <property type="entry name" value="HATPase_EvgS-ArcB-TorS-like"/>
    <property type="match status" value="1"/>
</dbReference>
<dbReference type="Pfam" id="PF00512">
    <property type="entry name" value="HisKA"/>
    <property type="match status" value="1"/>
</dbReference>
<proteinExistence type="inferred from homology"/>
<dbReference type="InterPro" id="IPR005467">
    <property type="entry name" value="His_kinase_dom"/>
</dbReference>
<feature type="domain" description="CBS" evidence="17">
    <location>
        <begin position="249"/>
        <end position="306"/>
    </location>
</feature>
<protein>
    <recommendedName>
        <fullName evidence="3">histidine kinase</fullName>
        <ecNumber evidence="3">2.7.13.3</ecNumber>
    </recommendedName>
</protein>
<evidence type="ECO:0000256" key="10">
    <source>
        <dbReference type="SAM" id="Coils"/>
    </source>
</evidence>
<comment type="similarity">
    <text evidence="2">In the N-terminal section; belongs to the phytochrome family.</text>
</comment>
<keyword evidence="6" id="KW-0418">Kinase</keyword>
<dbReference type="SUPFAM" id="SSF55781">
    <property type="entry name" value="GAF domain-like"/>
    <property type="match status" value="2"/>
</dbReference>
<dbReference type="SMART" id="SM00387">
    <property type="entry name" value="HATPase_c"/>
    <property type="match status" value="1"/>
</dbReference>
<dbReference type="InterPro" id="IPR000644">
    <property type="entry name" value="CBS_dom"/>
</dbReference>
<dbReference type="EMBL" id="JAZAQF010000078">
    <property type="protein sequence ID" value="MFG3818512.1"/>
    <property type="molecule type" value="Genomic_DNA"/>
</dbReference>
<keyword evidence="4 8" id="KW-0597">Phosphoprotein</keyword>
<accession>A0ABW7CBJ5</accession>
<dbReference type="InterPro" id="IPR035965">
    <property type="entry name" value="PAS-like_dom_sf"/>
</dbReference>
<dbReference type="SUPFAM" id="SSF55874">
    <property type="entry name" value="ATPase domain of HSP90 chaperone/DNA topoisomerase II/histidine kinase"/>
    <property type="match status" value="1"/>
</dbReference>
<evidence type="ECO:0000256" key="3">
    <source>
        <dbReference type="ARBA" id="ARBA00012438"/>
    </source>
</evidence>
<keyword evidence="19" id="KW-1185">Reference proteome</keyword>
<keyword evidence="10" id="KW-0175">Coiled coil</keyword>
<dbReference type="InterPro" id="IPR003018">
    <property type="entry name" value="GAF"/>
</dbReference>
<feature type="domain" description="CBS" evidence="17">
    <location>
        <begin position="105"/>
        <end position="168"/>
    </location>
</feature>
<evidence type="ECO:0000259" key="16">
    <source>
        <dbReference type="PROSITE" id="PS50113"/>
    </source>
</evidence>
<feature type="domain" description="Phytochrome chromophore attachment site" evidence="12">
    <location>
        <begin position="366"/>
        <end position="502"/>
    </location>
</feature>
<dbReference type="Gene3D" id="3.30.450.20">
    <property type="entry name" value="PAS domain"/>
    <property type="match status" value="1"/>
</dbReference>
<evidence type="ECO:0000259" key="17">
    <source>
        <dbReference type="PROSITE" id="PS51371"/>
    </source>
</evidence>
<dbReference type="CDD" id="cd00130">
    <property type="entry name" value="PAS"/>
    <property type="match status" value="1"/>
</dbReference>
<evidence type="ECO:0000259" key="13">
    <source>
        <dbReference type="PROSITE" id="PS50109"/>
    </source>
</evidence>
<keyword evidence="5" id="KW-0808">Transferase</keyword>
<dbReference type="InterPro" id="IPR013655">
    <property type="entry name" value="PAS_fold_3"/>
</dbReference>
<evidence type="ECO:0000256" key="5">
    <source>
        <dbReference type="ARBA" id="ARBA00022679"/>
    </source>
</evidence>
<feature type="region of interest" description="Disordered" evidence="11">
    <location>
        <begin position="32"/>
        <end position="56"/>
    </location>
</feature>
<feature type="domain" description="Phytochrome chromophore attachment site" evidence="12">
    <location>
        <begin position="703"/>
        <end position="841"/>
    </location>
</feature>
<feature type="modified residue" description="4-aspartylphosphate" evidence="8">
    <location>
        <position position="1204"/>
    </location>
</feature>
<comment type="caution">
    <text evidence="18">The sequence shown here is derived from an EMBL/GenBank/DDBJ whole genome shotgun (WGS) entry which is preliminary data.</text>
</comment>
<reference evidence="19" key="1">
    <citation type="journal article" date="2024" name="Algal Res.">
        <title>Biochemical, toxicological and genomic investigation of a high-biomass producing Limnothrix strain isolated from Italian shallow drinking water reservoir.</title>
        <authorList>
            <person name="Simonazzi M."/>
            <person name="Shishido T.K."/>
            <person name="Delbaje E."/>
            <person name="Wahlsten M."/>
            <person name="Fewer D.P."/>
            <person name="Sivonen K."/>
            <person name="Pezzolesi L."/>
            <person name="Pistocchi R."/>
        </authorList>
    </citation>
    <scope>NUCLEOTIDE SEQUENCE [LARGE SCALE GENOMIC DNA]</scope>
    <source>
        <strain evidence="19">LRLZ20PSL1</strain>
    </source>
</reference>
<dbReference type="Pfam" id="PF00571">
    <property type="entry name" value="CBS"/>
    <property type="match status" value="1"/>
</dbReference>
<dbReference type="Pfam" id="PF01590">
    <property type="entry name" value="GAF"/>
    <property type="match status" value="2"/>
</dbReference>
<dbReference type="SMART" id="SM00448">
    <property type="entry name" value="REC"/>
    <property type="match status" value="1"/>
</dbReference>
<dbReference type="InterPro" id="IPR036890">
    <property type="entry name" value="HATPase_C_sf"/>
</dbReference>
<dbReference type="Pfam" id="PF02518">
    <property type="entry name" value="HATPase_c"/>
    <property type="match status" value="1"/>
</dbReference>
<feature type="coiled-coil region" evidence="10">
    <location>
        <begin position="513"/>
        <end position="543"/>
    </location>
</feature>
<dbReference type="PRINTS" id="PR00344">
    <property type="entry name" value="BCTRLSENSOR"/>
</dbReference>
<evidence type="ECO:0000256" key="11">
    <source>
        <dbReference type="SAM" id="MobiDB-lite"/>
    </source>
</evidence>
<dbReference type="PROSITE" id="PS51371">
    <property type="entry name" value="CBS"/>
    <property type="match status" value="2"/>
</dbReference>
<evidence type="ECO:0000313" key="18">
    <source>
        <dbReference type="EMBL" id="MFG3818512.1"/>
    </source>
</evidence>
<dbReference type="Pfam" id="PF00072">
    <property type="entry name" value="Response_reg"/>
    <property type="match status" value="1"/>
</dbReference>
<dbReference type="SMART" id="SM00065">
    <property type="entry name" value="GAF"/>
    <property type="match status" value="2"/>
</dbReference>
<evidence type="ECO:0000256" key="4">
    <source>
        <dbReference type="ARBA" id="ARBA00022553"/>
    </source>
</evidence>
<dbReference type="SUPFAM" id="SSF47384">
    <property type="entry name" value="Homodimeric domain of signal transducing histidine kinase"/>
    <property type="match status" value="1"/>
</dbReference>
<evidence type="ECO:0000256" key="1">
    <source>
        <dbReference type="ARBA" id="ARBA00000085"/>
    </source>
</evidence>
<dbReference type="Gene3D" id="3.30.450.40">
    <property type="match status" value="2"/>
</dbReference>
<sequence length="1274" mass="142774">MATHVSDSLLNGSAAVTAGDQIQTIAEPNLALDDREPSGLGGDRLGASHSPLSSETAAVDLPDTKVRCVVVVDRGQLCGILSDRTVVRLLAKGVNLHQVKVGEVMSPIPCVLRQSEFKNALVAINLMDQFGLEYLPLVDDQGQLIGLLNDEGLRQITNPVDWLRSRSVADALVTEVACETTRASIAQITHLMAEQDTDCVVLMQFQEPDTLAADYPPIPKPVGMITESDLVQLQTLGLSAEQVIVEDVMQAIEKPVRPQDSLLLTQQFMTRQDIQQIVVVRDDGSLLGLVTQRSILKLLNSSELYQWSMSLEHKFSQLEAEKLALLEQRTSELEQQIIDRTASLQRQAERDRLIANVASQIRSSLNLSEILNSTVQELRNLVQSDRAEIWQFQADQTMVIAAVALLDPSLAVPTNSVKDCCFMEGLSPLTKQGHVRVVNDIYAAQMTPCHRQLLERLQVRAKILIPLFQQENFWGLLAVVESNHSRYWRSEDIQLVQHLAMHLEIAIQQATAYEQLQTELHERRQTEEKLRASERRYVSLAKAIPVGIIRTNLKGKSLYINQRFCDILGLAARVIHQIGWERSIHPDDRAWVIEEMRHYRKQQQPFSLEYRIQRYQAGVCWVLAQSVPEYSDHEEVVGYITTITDITNQKKSEAALQQLNQDLEAKVLERTTALKSSEEQFRRLFEKEKVLSSVIRRIRQSLELESVLSNTAEEARQILFADRVVIYKVYEQSSGKIVAESRIDHCPSLLGMEFSAEVFPDSCYQKYMNGYVCTITDRDHEHLAKCLSSFMQTLQIRAKLAVPIIEQKSNQLWGLLIAHQCSSQRYWCTGEVEFMQRLAEQCSIAIQQSELYAQLQESNLQLAKATKLKDEFLANMSHELRTPLNAILGMAEVIQDGIYGEINNRQGQALKTIERSGTHLLELINDILDLAKIESGQILLNRAPTQINQLCQATITFVKQQALKKQIQLGVTIQPNLPDIFVDERRVRQVLINLLSNAIKFTADGGQVALTVSQIFERPTNTLKYFTNLDSQSTEIQDTHAQSTKGPQSLISFKVTDTGIGISAVDLEKLFKPFIQIDSSLSRQYAGTGLGLSLVKRMVEMHQGLVSVTSEVGVGSCFEVCFPVMELANAPVTVSVPQLETSSTTIAMEQPRPPVILLVEDNEANVNTISSYLKAKNYQILLAKDGAQAIEMAKFHHPDLILMDIQMPNLDGLAAMRQIRQTPELASTIMIALTALAMPGDRERCLSAGANDYFTKPIKLKQLAVKIQELLSAR</sequence>
<dbReference type="SMART" id="SM00388">
    <property type="entry name" value="HisKA"/>
    <property type="match status" value="1"/>
</dbReference>
<evidence type="ECO:0000256" key="9">
    <source>
        <dbReference type="PROSITE-ProRule" id="PRU00703"/>
    </source>
</evidence>
<dbReference type="Gene3D" id="3.30.565.10">
    <property type="entry name" value="Histidine kinase-like ATPase, C-terminal domain"/>
    <property type="match status" value="1"/>
</dbReference>
<evidence type="ECO:0000256" key="6">
    <source>
        <dbReference type="ARBA" id="ARBA00022777"/>
    </source>
</evidence>
<dbReference type="Proteomes" id="UP001604335">
    <property type="component" value="Unassembled WGS sequence"/>
</dbReference>
<feature type="domain" description="PAC" evidence="16">
    <location>
        <begin position="606"/>
        <end position="658"/>
    </location>
</feature>
<dbReference type="InterPro" id="IPR003661">
    <property type="entry name" value="HisK_dim/P_dom"/>
</dbReference>
<dbReference type="Gene3D" id="1.10.287.130">
    <property type="match status" value="1"/>
</dbReference>
<dbReference type="PROSITE" id="PS50109">
    <property type="entry name" value="HIS_KIN"/>
    <property type="match status" value="1"/>
</dbReference>
<dbReference type="CDD" id="cd00082">
    <property type="entry name" value="HisKA"/>
    <property type="match status" value="1"/>
</dbReference>
<feature type="domain" description="Histidine kinase" evidence="13">
    <location>
        <begin position="875"/>
        <end position="1126"/>
    </location>
</feature>
<evidence type="ECO:0000259" key="15">
    <source>
        <dbReference type="PROSITE" id="PS50112"/>
    </source>
</evidence>
<organism evidence="18 19">
    <name type="scientific">Limnothrix redekei LRLZ20PSL1</name>
    <dbReference type="NCBI Taxonomy" id="3112953"/>
    <lineage>
        <taxon>Bacteria</taxon>
        <taxon>Bacillati</taxon>
        <taxon>Cyanobacteriota</taxon>
        <taxon>Cyanophyceae</taxon>
        <taxon>Pseudanabaenales</taxon>
        <taxon>Pseudanabaenaceae</taxon>
        <taxon>Limnothrix</taxon>
    </lineage>
</organism>
<dbReference type="SMART" id="SM00086">
    <property type="entry name" value="PAC"/>
    <property type="match status" value="1"/>
</dbReference>
<dbReference type="SUPFAM" id="SSF55785">
    <property type="entry name" value="PYP-like sensor domain (PAS domain)"/>
    <property type="match status" value="1"/>
</dbReference>
<dbReference type="InterPro" id="IPR001789">
    <property type="entry name" value="Sig_transdc_resp-reg_receiver"/>
</dbReference>
<dbReference type="SUPFAM" id="SSF54631">
    <property type="entry name" value="CBS-domain pair"/>
    <property type="match status" value="2"/>
</dbReference>
<dbReference type="InterPro" id="IPR029016">
    <property type="entry name" value="GAF-like_dom_sf"/>
</dbReference>
<feature type="domain" description="Response regulatory" evidence="14">
    <location>
        <begin position="1155"/>
        <end position="1271"/>
    </location>
</feature>
<dbReference type="SUPFAM" id="SSF52172">
    <property type="entry name" value="CheY-like"/>
    <property type="match status" value="1"/>
</dbReference>
<dbReference type="EC" id="2.7.13.3" evidence="3"/>
<dbReference type="InterPro" id="IPR011006">
    <property type="entry name" value="CheY-like_superfamily"/>
</dbReference>
<evidence type="ECO:0000256" key="7">
    <source>
        <dbReference type="ARBA" id="ARBA00023012"/>
    </source>
</evidence>
<comment type="catalytic activity">
    <reaction evidence="1">
        <text>ATP + protein L-histidine = ADP + protein N-phospho-L-histidine.</text>
        <dbReference type="EC" id="2.7.13.3"/>
    </reaction>
</comment>
<evidence type="ECO:0000256" key="8">
    <source>
        <dbReference type="PROSITE-ProRule" id="PRU00169"/>
    </source>
</evidence>
<gene>
    <name evidence="18" type="ORF">VPK24_12750</name>
</gene>
<dbReference type="PROSITE" id="PS50113">
    <property type="entry name" value="PAC"/>
    <property type="match status" value="1"/>
</dbReference>
<dbReference type="PROSITE" id="PS50046">
    <property type="entry name" value="PHYTOCHROME_2"/>
    <property type="match status" value="2"/>
</dbReference>
<dbReference type="PROSITE" id="PS50110">
    <property type="entry name" value="RESPONSE_REGULATORY"/>
    <property type="match status" value="1"/>
</dbReference>
<dbReference type="PANTHER" id="PTHR43047:SF63">
    <property type="entry name" value="HISTIDINE KINASE"/>
    <property type="match status" value="1"/>
</dbReference>
<evidence type="ECO:0000256" key="2">
    <source>
        <dbReference type="ARBA" id="ARBA00006402"/>
    </source>
</evidence>
<dbReference type="SMART" id="SM00091">
    <property type="entry name" value="PAS"/>
    <property type="match status" value="1"/>
</dbReference>
<dbReference type="PANTHER" id="PTHR43047">
    <property type="entry name" value="TWO-COMPONENT HISTIDINE PROTEIN KINASE"/>
    <property type="match status" value="1"/>
</dbReference>
<dbReference type="InterPro" id="IPR000014">
    <property type="entry name" value="PAS"/>
</dbReference>
<dbReference type="PROSITE" id="PS50112">
    <property type="entry name" value="PAS"/>
    <property type="match status" value="1"/>
</dbReference>
<keyword evidence="9" id="KW-0129">CBS domain</keyword>
<keyword evidence="7" id="KW-0902">Two-component regulatory system</keyword>
<dbReference type="NCBIfam" id="TIGR00229">
    <property type="entry name" value="sensory_box"/>
    <property type="match status" value="1"/>
</dbReference>
<dbReference type="InterPro" id="IPR003594">
    <property type="entry name" value="HATPase_dom"/>
</dbReference>
<dbReference type="InterPro" id="IPR046342">
    <property type="entry name" value="CBS_dom_sf"/>
</dbReference>
<evidence type="ECO:0000259" key="14">
    <source>
        <dbReference type="PROSITE" id="PS50110"/>
    </source>
</evidence>
<dbReference type="Gene3D" id="3.40.50.2300">
    <property type="match status" value="1"/>
</dbReference>